<reference evidence="4" key="1">
    <citation type="submission" date="2016-06" db="EMBL/GenBank/DDBJ databases">
        <authorList>
            <person name="Nascimento L."/>
            <person name="Pereira R.V."/>
            <person name="Martins L.F."/>
            <person name="Quaggio R.B."/>
            <person name="Silva A.M."/>
            <person name="Setubal J.C."/>
        </authorList>
    </citation>
    <scope>NUCLEOTIDE SEQUENCE [LARGE SCALE GENOMIC DNA]</scope>
</reference>
<dbReference type="NCBIfam" id="TIGR00254">
    <property type="entry name" value="GGDEF"/>
    <property type="match status" value="1"/>
</dbReference>
<organism evidence="3 4">
    <name type="scientific">Bacillus thermozeamaize</name>
    <dbReference type="NCBI Taxonomy" id="230954"/>
    <lineage>
        <taxon>Bacteria</taxon>
        <taxon>Bacillati</taxon>
        <taxon>Bacillota</taxon>
        <taxon>Bacilli</taxon>
        <taxon>Bacillales</taxon>
        <taxon>Bacillaceae</taxon>
        <taxon>Bacillus</taxon>
    </lineage>
</organism>
<feature type="transmembrane region" description="Helical" evidence="1">
    <location>
        <begin position="53"/>
        <end position="73"/>
    </location>
</feature>
<dbReference type="GO" id="GO:0052621">
    <property type="term" value="F:diguanylate cyclase activity"/>
    <property type="evidence" value="ECO:0007669"/>
    <property type="project" value="TreeGrafter"/>
</dbReference>
<dbReference type="PANTHER" id="PTHR45138">
    <property type="entry name" value="REGULATORY COMPONENTS OF SENSORY TRANSDUCTION SYSTEM"/>
    <property type="match status" value="1"/>
</dbReference>
<dbReference type="CDD" id="cd01949">
    <property type="entry name" value="GGDEF"/>
    <property type="match status" value="1"/>
</dbReference>
<dbReference type="Gene3D" id="3.30.70.270">
    <property type="match status" value="1"/>
</dbReference>
<evidence type="ECO:0000313" key="3">
    <source>
        <dbReference type="EMBL" id="OUM86355.1"/>
    </source>
</evidence>
<dbReference type="GO" id="GO:0005886">
    <property type="term" value="C:plasma membrane"/>
    <property type="evidence" value="ECO:0007669"/>
    <property type="project" value="TreeGrafter"/>
</dbReference>
<feature type="domain" description="GGDEF" evidence="2">
    <location>
        <begin position="144"/>
        <end position="274"/>
    </location>
</feature>
<comment type="caution">
    <text evidence="3">The sequence shown here is derived from an EMBL/GenBank/DDBJ whole genome shotgun (WGS) entry which is preliminary data.</text>
</comment>
<evidence type="ECO:0000313" key="4">
    <source>
        <dbReference type="Proteomes" id="UP000196475"/>
    </source>
</evidence>
<proteinExistence type="predicted"/>
<keyword evidence="1" id="KW-0472">Membrane</keyword>
<dbReference type="EMBL" id="LZRT01000091">
    <property type="protein sequence ID" value="OUM86355.1"/>
    <property type="molecule type" value="Genomic_DNA"/>
</dbReference>
<gene>
    <name evidence="3" type="ORF">BAA01_00575</name>
</gene>
<dbReference type="Proteomes" id="UP000196475">
    <property type="component" value="Unassembled WGS sequence"/>
</dbReference>
<keyword evidence="1" id="KW-0812">Transmembrane</keyword>
<protein>
    <recommendedName>
        <fullName evidence="2">GGDEF domain-containing protein</fullName>
    </recommendedName>
</protein>
<evidence type="ECO:0000259" key="2">
    <source>
        <dbReference type="PROSITE" id="PS50887"/>
    </source>
</evidence>
<name>A0A1Y3PG69_9BACI</name>
<sequence length="274" mass="31480">MLDRKFMYLLILASLALIFILNVYVSIPTLWLLLWIPAIAFVILNPTRKATMIIGMVCTVLMVVAEFVLRQNFIHPEEAVQLLVTGAVGWAVFLMASLSLIKSRKLIKRLRGLALTDPLTDIHNRRYLELYMEKAIPICQRNDDPMTLIIFDIDHFKSINDSYGHNAGDMVLKKVAEVVKRMIRHSDVFIRTGGEEFIILLPSCPLQQGMKLAERIRKEIESTSFTYKETRIWVTVSMGITEYIRGQDLHQFIERADQALYRAKNSGRNRVVAI</sequence>
<accession>A0A1Y3PG69</accession>
<dbReference type="SMART" id="SM00267">
    <property type="entry name" value="GGDEF"/>
    <property type="match status" value="1"/>
</dbReference>
<dbReference type="PROSITE" id="PS50887">
    <property type="entry name" value="GGDEF"/>
    <property type="match status" value="1"/>
</dbReference>
<dbReference type="InterPro" id="IPR029787">
    <property type="entry name" value="Nucleotide_cyclase"/>
</dbReference>
<dbReference type="AlphaFoldDB" id="A0A1Y3PG69"/>
<dbReference type="PANTHER" id="PTHR45138:SF9">
    <property type="entry name" value="DIGUANYLATE CYCLASE DGCM-RELATED"/>
    <property type="match status" value="1"/>
</dbReference>
<dbReference type="GO" id="GO:0043709">
    <property type="term" value="P:cell adhesion involved in single-species biofilm formation"/>
    <property type="evidence" value="ECO:0007669"/>
    <property type="project" value="TreeGrafter"/>
</dbReference>
<dbReference type="GO" id="GO:1902201">
    <property type="term" value="P:negative regulation of bacterial-type flagellum-dependent cell motility"/>
    <property type="evidence" value="ECO:0007669"/>
    <property type="project" value="TreeGrafter"/>
</dbReference>
<feature type="transmembrane region" description="Helical" evidence="1">
    <location>
        <begin position="79"/>
        <end position="101"/>
    </location>
</feature>
<dbReference type="InterPro" id="IPR000160">
    <property type="entry name" value="GGDEF_dom"/>
</dbReference>
<dbReference type="InterPro" id="IPR043128">
    <property type="entry name" value="Rev_trsase/Diguanyl_cyclase"/>
</dbReference>
<dbReference type="InterPro" id="IPR050469">
    <property type="entry name" value="Diguanylate_Cyclase"/>
</dbReference>
<dbReference type="SUPFAM" id="SSF55073">
    <property type="entry name" value="Nucleotide cyclase"/>
    <property type="match status" value="1"/>
</dbReference>
<evidence type="ECO:0000256" key="1">
    <source>
        <dbReference type="SAM" id="Phobius"/>
    </source>
</evidence>
<dbReference type="FunFam" id="3.30.70.270:FF:000001">
    <property type="entry name" value="Diguanylate cyclase domain protein"/>
    <property type="match status" value="1"/>
</dbReference>
<dbReference type="Pfam" id="PF00990">
    <property type="entry name" value="GGDEF"/>
    <property type="match status" value="1"/>
</dbReference>
<keyword evidence="1" id="KW-1133">Transmembrane helix</keyword>